<evidence type="ECO:0000256" key="1">
    <source>
        <dbReference type="SAM" id="MobiDB-lite"/>
    </source>
</evidence>
<evidence type="ECO:0000313" key="2">
    <source>
        <dbReference type="EMBL" id="EDW27037.1"/>
    </source>
</evidence>
<dbReference type="EMBL" id="CH479194">
    <property type="protein sequence ID" value="EDW27037.1"/>
    <property type="molecule type" value="Genomic_DNA"/>
</dbReference>
<sequence>MLRTCLSTIRAEASEKDQGHRHATAGYPRLDGNPWESMIFDAGGSRRQQEAAGDGTSRTDGQTDRLPEEYPLGQPPKECPLAIGGRRWASAGIPLLQGTPKSRRRLERQQIQQGARSKEGPKPPRRHRFAAHFGVWGLGASLPLPLRLRRDKWPPPLTNTVKWLRRYATEKMKMTVE</sequence>
<gene>
    <name evidence="2" type="primary">Dper\GL16543</name>
    <name evidence="2" type="ORF">Dper_GL16543</name>
</gene>
<feature type="region of interest" description="Disordered" evidence="1">
    <location>
        <begin position="12"/>
        <end position="126"/>
    </location>
</feature>
<dbReference type="HOGENOM" id="CLU_1519438_0_0_1"/>
<proteinExistence type="predicted"/>
<keyword evidence="3" id="KW-1185">Reference proteome</keyword>
<protein>
    <submittedName>
        <fullName evidence="2">GL16543</fullName>
    </submittedName>
</protein>
<accession>B4GWF3</accession>
<reference evidence="2 3" key="1">
    <citation type="journal article" date="2007" name="Nature">
        <title>Evolution of genes and genomes on the Drosophila phylogeny.</title>
        <authorList>
            <consortium name="Drosophila 12 Genomes Consortium"/>
            <person name="Clark A.G."/>
            <person name="Eisen M.B."/>
            <person name="Smith D.R."/>
            <person name="Bergman C.M."/>
            <person name="Oliver B."/>
            <person name="Markow T.A."/>
            <person name="Kaufman T.C."/>
            <person name="Kellis M."/>
            <person name="Gelbart W."/>
            <person name="Iyer V.N."/>
            <person name="Pollard D.A."/>
            <person name="Sackton T.B."/>
            <person name="Larracuente A.M."/>
            <person name="Singh N.D."/>
            <person name="Abad J.P."/>
            <person name="Abt D.N."/>
            <person name="Adryan B."/>
            <person name="Aguade M."/>
            <person name="Akashi H."/>
            <person name="Anderson W.W."/>
            <person name="Aquadro C.F."/>
            <person name="Ardell D.H."/>
            <person name="Arguello R."/>
            <person name="Artieri C.G."/>
            <person name="Barbash D.A."/>
            <person name="Barker D."/>
            <person name="Barsanti P."/>
            <person name="Batterham P."/>
            <person name="Batzoglou S."/>
            <person name="Begun D."/>
            <person name="Bhutkar A."/>
            <person name="Blanco E."/>
            <person name="Bosak S.A."/>
            <person name="Bradley R.K."/>
            <person name="Brand A.D."/>
            <person name="Brent M.R."/>
            <person name="Brooks A.N."/>
            <person name="Brown R.H."/>
            <person name="Butlin R.K."/>
            <person name="Caggese C."/>
            <person name="Calvi B.R."/>
            <person name="Bernardo de Carvalho A."/>
            <person name="Caspi A."/>
            <person name="Castrezana S."/>
            <person name="Celniker S.E."/>
            <person name="Chang J.L."/>
            <person name="Chapple C."/>
            <person name="Chatterji S."/>
            <person name="Chinwalla A."/>
            <person name="Civetta A."/>
            <person name="Clifton S.W."/>
            <person name="Comeron J.M."/>
            <person name="Costello J.C."/>
            <person name="Coyne J.A."/>
            <person name="Daub J."/>
            <person name="David R.G."/>
            <person name="Delcher A.L."/>
            <person name="Delehaunty K."/>
            <person name="Do C.B."/>
            <person name="Ebling H."/>
            <person name="Edwards K."/>
            <person name="Eickbush T."/>
            <person name="Evans J.D."/>
            <person name="Filipski A."/>
            <person name="Findeiss S."/>
            <person name="Freyhult E."/>
            <person name="Fulton L."/>
            <person name="Fulton R."/>
            <person name="Garcia A.C."/>
            <person name="Gardiner A."/>
            <person name="Garfield D.A."/>
            <person name="Garvin B.E."/>
            <person name="Gibson G."/>
            <person name="Gilbert D."/>
            <person name="Gnerre S."/>
            <person name="Godfrey J."/>
            <person name="Good R."/>
            <person name="Gotea V."/>
            <person name="Gravely B."/>
            <person name="Greenberg A.J."/>
            <person name="Griffiths-Jones S."/>
            <person name="Gross S."/>
            <person name="Guigo R."/>
            <person name="Gustafson E.A."/>
            <person name="Haerty W."/>
            <person name="Hahn M.W."/>
            <person name="Halligan D.L."/>
            <person name="Halpern A.L."/>
            <person name="Halter G.M."/>
            <person name="Han M.V."/>
            <person name="Heger A."/>
            <person name="Hillier L."/>
            <person name="Hinrichs A.S."/>
            <person name="Holmes I."/>
            <person name="Hoskins R.A."/>
            <person name="Hubisz M.J."/>
            <person name="Hultmark D."/>
            <person name="Huntley M.A."/>
            <person name="Jaffe D.B."/>
            <person name="Jagadeeshan S."/>
            <person name="Jeck W.R."/>
            <person name="Johnson J."/>
            <person name="Jones C.D."/>
            <person name="Jordan W.C."/>
            <person name="Karpen G.H."/>
            <person name="Kataoka E."/>
            <person name="Keightley P.D."/>
            <person name="Kheradpour P."/>
            <person name="Kirkness E.F."/>
            <person name="Koerich L.B."/>
            <person name="Kristiansen K."/>
            <person name="Kudrna D."/>
            <person name="Kulathinal R.J."/>
            <person name="Kumar S."/>
            <person name="Kwok R."/>
            <person name="Lander E."/>
            <person name="Langley C.H."/>
            <person name="Lapoint R."/>
            <person name="Lazzaro B.P."/>
            <person name="Lee S.J."/>
            <person name="Levesque L."/>
            <person name="Li R."/>
            <person name="Lin C.F."/>
            <person name="Lin M.F."/>
            <person name="Lindblad-Toh K."/>
            <person name="Llopart A."/>
            <person name="Long M."/>
            <person name="Low L."/>
            <person name="Lozovsky E."/>
            <person name="Lu J."/>
            <person name="Luo M."/>
            <person name="Machado C.A."/>
            <person name="Makalowski W."/>
            <person name="Marzo M."/>
            <person name="Matsuda M."/>
            <person name="Matzkin L."/>
            <person name="McAllister B."/>
            <person name="McBride C.S."/>
            <person name="McKernan B."/>
            <person name="McKernan K."/>
            <person name="Mendez-Lago M."/>
            <person name="Minx P."/>
            <person name="Mollenhauer M.U."/>
            <person name="Montooth K."/>
            <person name="Mount S.M."/>
            <person name="Mu X."/>
            <person name="Myers E."/>
            <person name="Negre B."/>
            <person name="Newfeld S."/>
            <person name="Nielsen R."/>
            <person name="Noor M.A."/>
            <person name="O'Grady P."/>
            <person name="Pachter L."/>
            <person name="Papaceit M."/>
            <person name="Parisi M.J."/>
            <person name="Parisi M."/>
            <person name="Parts L."/>
            <person name="Pedersen J.S."/>
            <person name="Pesole G."/>
            <person name="Phillippy A.M."/>
            <person name="Ponting C.P."/>
            <person name="Pop M."/>
            <person name="Porcelli D."/>
            <person name="Powell J.R."/>
            <person name="Prohaska S."/>
            <person name="Pruitt K."/>
            <person name="Puig M."/>
            <person name="Quesneville H."/>
            <person name="Ram K.R."/>
            <person name="Rand D."/>
            <person name="Rasmussen M.D."/>
            <person name="Reed L.K."/>
            <person name="Reenan R."/>
            <person name="Reily A."/>
            <person name="Remington K.A."/>
            <person name="Rieger T.T."/>
            <person name="Ritchie M.G."/>
            <person name="Robin C."/>
            <person name="Rogers Y.H."/>
            <person name="Rohde C."/>
            <person name="Rozas J."/>
            <person name="Rubenfield M.J."/>
            <person name="Ruiz A."/>
            <person name="Russo S."/>
            <person name="Salzberg S.L."/>
            <person name="Sanchez-Gracia A."/>
            <person name="Saranga D.J."/>
            <person name="Sato H."/>
            <person name="Schaeffer S.W."/>
            <person name="Schatz M.C."/>
            <person name="Schlenke T."/>
            <person name="Schwartz R."/>
            <person name="Segarra C."/>
            <person name="Singh R.S."/>
            <person name="Sirot L."/>
            <person name="Sirota M."/>
            <person name="Sisneros N.B."/>
            <person name="Smith C.D."/>
            <person name="Smith T.F."/>
            <person name="Spieth J."/>
            <person name="Stage D.E."/>
            <person name="Stark A."/>
            <person name="Stephan W."/>
            <person name="Strausberg R.L."/>
            <person name="Strempel S."/>
            <person name="Sturgill D."/>
            <person name="Sutton G."/>
            <person name="Sutton G.G."/>
            <person name="Tao W."/>
            <person name="Teichmann S."/>
            <person name="Tobari Y.N."/>
            <person name="Tomimura Y."/>
            <person name="Tsolas J.M."/>
            <person name="Valente V.L."/>
            <person name="Venter E."/>
            <person name="Venter J.C."/>
            <person name="Vicario S."/>
            <person name="Vieira F.G."/>
            <person name="Vilella A.J."/>
            <person name="Villasante A."/>
            <person name="Walenz B."/>
            <person name="Wang J."/>
            <person name="Wasserman M."/>
            <person name="Watts T."/>
            <person name="Wilson D."/>
            <person name="Wilson R.K."/>
            <person name="Wing R.A."/>
            <person name="Wolfner M.F."/>
            <person name="Wong A."/>
            <person name="Wong G.K."/>
            <person name="Wu C.I."/>
            <person name="Wu G."/>
            <person name="Yamamoto D."/>
            <person name="Yang H.P."/>
            <person name="Yang S.P."/>
            <person name="Yorke J.A."/>
            <person name="Yoshida K."/>
            <person name="Zdobnov E."/>
            <person name="Zhang P."/>
            <person name="Zhang Y."/>
            <person name="Zimin A.V."/>
            <person name="Baldwin J."/>
            <person name="Abdouelleil A."/>
            <person name="Abdulkadir J."/>
            <person name="Abebe A."/>
            <person name="Abera B."/>
            <person name="Abreu J."/>
            <person name="Acer S.C."/>
            <person name="Aftuck L."/>
            <person name="Alexander A."/>
            <person name="An P."/>
            <person name="Anderson E."/>
            <person name="Anderson S."/>
            <person name="Arachi H."/>
            <person name="Azer M."/>
            <person name="Bachantsang P."/>
            <person name="Barry A."/>
            <person name="Bayul T."/>
            <person name="Berlin A."/>
            <person name="Bessette D."/>
            <person name="Bloom T."/>
            <person name="Blye J."/>
            <person name="Boguslavskiy L."/>
            <person name="Bonnet C."/>
            <person name="Boukhgalter B."/>
            <person name="Bourzgui I."/>
            <person name="Brown A."/>
            <person name="Cahill P."/>
            <person name="Channer S."/>
            <person name="Cheshatsang Y."/>
            <person name="Chuda L."/>
            <person name="Citroen M."/>
            <person name="Collymore A."/>
            <person name="Cooke P."/>
            <person name="Costello M."/>
            <person name="D'Aco K."/>
            <person name="Daza R."/>
            <person name="De Haan G."/>
            <person name="DeGray S."/>
            <person name="DeMaso C."/>
            <person name="Dhargay N."/>
            <person name="Dooley K."/>
            <person name="Dooley E."/>
            <person name="Doricent M."/>
            <person name="Dorje P."/>
            <person name="Dorjee K."/>
            <person name="Dupes A."/>
            <person name="Elong R."/>
            <person name="Falk J."/>
            <person name="Farina A."/>
            <person name="Faro S."/>
            <person name="Ferguson D."/>
            <person name="Fisher S."/>
            <person name="Foley C.D."/>
            <person name="Franke A."/>
            <person name="Friedrich D."/>
            <person name="Gadbois L."/>
            <person name="Gearin G."/>
            <person name="Gearin C.R."/>
            <person name="Giannoukos G."/>
            <person name="Goode T."/>
            <person name="Graham J."/>
            <person name="Grandbois E."/>
            <person name="Grewal S."/>
            <person name="Gyaltsen K."/>
            <person name="Hafez N."/>
            <person name="Hagos B."/>
            <person name="Hall J."/>
            <person name="Henson C."/>
            <person name="Hollinger A."/>
            <person name="Honan T."/>
            <person name="Huard M.D."/>
            <person name="Hughes L."/>
            <person name="Hurhula B."/>
            <person name="Husby M.E."/>
            <person name="Kamat A."/>
            <person name="Kanga B."/>
            <person name="Kashin S."/>
            <person name="Khazanovich D."/>
            <person name="Kisner P."/>
            <person name="Lance K."/>
            <person name="Lara M."/>
            <person name="Lee W."/>
            <person name="Lennon N."/>
            <person name="Letendre F."/>
            <person name="LeVine R."/>
            <person name="Lipovsky A."/>
            <person name="Liu X."/>
            <person name="Liu J."/>
            <person name="Liu S."/>
            <person name="Lokyitsang T."/>
            <person name="Lokyitsang Y."/>
            <person name="Lubonja R."/>
            <person name="Lui A."/>
            <person name="MacDonald P."/>
            <person name="Magnisalis V."/>
            <person name="Maru K."/>
            <person name="Matthews C."/>
            <person name="McCusker W."/>
            <person name="McDonough S."/>
            <person name="Mehta T."/>
            <person name="Meldrim J."/>
            <person name="Meneus L."/>
            <person name="Mihai O."/>
            <person name="Mihalev A."/>
            <person name="Mihova T."/>
            <person name="Mittelman R."/>
            <person name="Mlenga V."/>
            <person name="Montmayeur A."/>
            <person name="Mulrain L."/>
            <person name="Navidi A."/>
            <person name="Naylor J."/>
            <person name="Negash T."/>
            <person name="Nguyen T."/>
            <person name="Nguyen N."/>
            <person name="Nicol R."/>
            <person name="Norbu C."/>
            <person name="Norbu N."/>
            <person name="Novod N."/>
            <person name="O'Neill B."/>
            <person name="Osman S."/>
            <person name="Markiewicz E."/>
            <person name="Oyono O.L."/>
            <person name="Patti C."/>
            <person name="Phunkhang P."/>
            <person name="Pierre F."/>
            <person name="Priest M."/>
            <person name="Raghuraman S."/>
            <person name="Rege F."/>
            <person name="Reyes R."/>
            <person name="Rise C."/>
            <person name="Rogov P."/>
            <person name="Ross K."/>
            <person name="Ryan E."/>
            <person name="Settipalli S."/>
            <person name="Shea T."/>
            <person name="Sherpa N."/>
            <person name="Shi L."/>
            <person name="Shih D."/>
            <person name="Sparrow T."/>
            <person name="Spaulding J."/>
            <person name="Stalker J."/>
            <person name="Stange-Thomann N."/>
            <person name="Stavropoulos S."/>
            <person name="Stone C."/>
            <person name="Strader C."/>
            <person name="Tesfaye S."/>
            <person name="Thomson T."/>
            <person name="Thoulutsang Y."/>
            <person name="Thoulutsang D."/>
            <person name="Topham K."/>
            <person name="Topping I."/>
            <person name="Tsamla T."/>
            <person name="Vassiliev H."/>
            <person name="Vo A."/>
            <person name="Wangchuk T."/>
            <person name="Wangdi T."/>
            <person name="Weiand M."/>
            <person name="Wilkinson J."/>
            <person name="Wilson A."/>
            <person name="Yadav S."/>
            <person name="Young G."/>
            <person name="Yu Q."/>
            <person name="Zembek L."/>
            <person name="Zhong D."/>
            <person name="Zimmer A."/>
            <person name="Zwirko Z."/>
            <person name="Jaffe D.B."/>
            <person name="Alvarez P."/>
            <person name="Brockman W."/>
            <person name="Butler J."/>
            <person name="Chin C."/>
            <person name="Gnerre S."/>
            <person name="Grabherr M."/>
            <person name="Kleber M."/>
            <person name="Mauceli E."/>
            <person name="MacCallum I."/>
        </authorList>
    </citation>
    <scope>NUCLEOTIDE SEQUENCE [LARGE SCALE GENOMIC DNA]</scope>
    <source>
        <strain evidence="3">MSH-3 / Tucson 14011-0111.49</strain>
    </source>
</reference>
<evidence type="ECO:0000313" key="3">
    <source>
        <dbReference type="Proteomes" id="UP000008744"/>
    </source>
</evidence>
<dbReference type="AlphaFoldDB" id="B4GWF3"/>
<dbReference type="Proteomes" id="UP000008744">
    <property type="component" value="Unassembled WGS sequence"/>
</dbReference>
<name>B4GWF3_DROPE</name>
<organism evidence="3">
    <name type="scientific">Drosophila persimilis</name>
    <name type="common">Fruit fly</name>
    <dbReference type="NCBI Taxonomy" id="7234"/>
    <lineage>
        <taxon>Eukaryota</taxon>
        <taxon>Metazoa</taxon>
        <taxon>Ecdysozoa</taxon>
        <taxon>Arthropoda</taxon>
        <taxon>Hexapoda</taxon>
        <taxon>Insecta</taxon>
        <taxon>Pterygota</taxon>
        <taxon>Neoptera</taxon>
        <taxon>Endopterygota</taxon>
        <taxon>Diptera</taxon>
        <taxon>Brachycera</taxon>
        <taxon>Muscomorpha</taxon>
        <taxon>Ephydroidea</taxon>
        <taxon>Drosophilidae</taxon>
        <taxon>Drosophila</taxon>
        <taxon>Sophophora</taxon>
    </lineage>
</organism>